<dbReference type="EMBL" id="BKCJ010000249">
    <property type="protein sequence ID" value="GEU31417.1"/>
    <property type="molecule type" value="Genomic_DNA"/>
</dbReference>
<feature type="region of interest" description="Disordered" evidence="6">
    <location>
        <begin position="14"/>
        <end position="49"/>
    </location>
</feature>
<dbReference type="InterPro" id="IPR017887">
    <property type="entry name" value="TF_TCP_subgr"/>
</dbReference>
<gene>
    <name evidence="8" type="ORF">Tci_003395</name>
</gene>
<evidence type="ECO:0000313" key="8">
    <source>
        <dbReference type="EMBL" id="GEU31417.1"/>
    </source>
</evidence>
<dbReference type="PANTHER" id="PTHR31072:SF93">
    <property type="entry name" value="TRANSCRIPTION FACTOR TCP24"/>
    <property type="match status" value="1"/>
</dbReference>
<reference evidence="8" key="1">
    <citation type="journal article" date="2019" name="Sci. Rep.">
        <title>Draft genome of Tanacetum cinerariifolium, the natural source of mosquito coil.</title>
        <authorList>
            <person name="Yamashiro T."/>
            <person name="Shiraishi A."/>
            <person name="Satake H."/>
            <person name="Nakayama K."/>
        </authorList>
    </citation>
    <scope>NUCLEOTIDE SEQUENCE</scope>
</reference>
<feature type="domain" description="TCP" evidence="7">
    <location>
        <begin position="81"/>
        <end position="139"/>
    </location>
</feature>
<comment type="caution">
    <text evidence="8">The sequence shown here is derived from an EMBL/GenBank/DDBJ whole genome shotgun (WGS) entry which is preliminary data.</text>
</comment>
<evidence type="ECO:0000256" key="3">
    <source>
        <dbReference type="ARBA" id="ARBA00023125"/>
    </source>
</evidence>
<accession>A0A6L2J4J2</accession>
<dbReference type="InterPro" id="IPR005333">
    <property type="entry name" value="Transcription_factor_TCP"/>
</dbReference>
<dbReference type="Pfam" id="PF03634">
    <property type="entry name" value="TCP"/>
    <property type="match status" value="1"/>
</dbReference>
<keyword evidence="3" id="KW-0238">DNA-binding</keyword>
<evidence type="ECO:0000256" key="5">
    <source>
        <dbReference type="ARBA" id="ARBA00023242"/>
    </source>
</evidence>
<feature type="compositionally biased region" description="Low complexity" evidence="6">
    <location>
        <begin position="17"/>
        <end position="33"/>
    </location>
</feature>
<keyword evidence="2" id="KW-0805">Transcription regulation</keyword>
<evidence type="ECO:0000256" key="4">
    <source>
        <dbReference type="ARBA" id="ARBA00023163"/>
    </source>
</evidence>
<dbReference type="GO" id="GO:0005634">
    <property type="term" value="C:nucleus"/>
    <property type="evidence" value="ECO:0007669"/>
    <property type="project" value="UniProtKB-SubCell"/>
</dbReference>
<dbReference type="AlphaFoldDB" id="A0A6L2J4J2"/>
<dbReference type="GO" id="GO:0003700">
    <property type="term" value="F:DNA-binding transcription factor activity"/>
    <property type="evidence" value="ECO:0007669"/>
    <property type="project" value="InterPro"/>
</dbReference>
<dbReference type="PROSITE" id="PS51369">
    <property type="entry name" value="TCP"/>
    <property type="match status" value="1"/>
</dbReference>
<dbReference type="GO" id="GO:2000032">
    <property type="term" value="P:regulation of secondary shoot formation"/>
    <property type="evidence" value="ECO:0007669"/>
    <property type="project" value="TreeGrafter"/>
</dbReference>
<dbReference type="PANTHER" id="PTHR31072">
    <property type="entry name" value="TRANSCRIPTION FACTOR TCP4-RELATED"/>
    <property type="match status" value="1"/>
</dbReference>
<evidence type="ECO:0000256" key="1">
    <source>
        <dbReference type="ARBA" id="ARBA00004123"/>
    </source>
</evidence>
<evidence type="ECO:0000259" key="7">
    <source>
        <dbReference type="PROSITE" id="PS51369"/>
    </source>
</evidence>
<organism evidence="8">
    <name type="scientific">Tanacetum cinerariifolium</name>
    <name type="common">Dalmatian daisy</name>
    <name type="synonym">Chrysanthemum cinerariifolium</name>
    <dbReference type="NCBI Taxonomy" id="118510"/>
    <lineage>
        <taxon>Eukaryota</taxon>
        <taxon>Viridiplantae</taxon>
        <taxon>Streptophyta</taxon>
        <taxon>Embryophyta</taxon>
        <taxon>Tracheophyta</taxon>
        <taxon>Spermatophyta</taxon>
        <taxon>Magnoliopsida</taxon>
        <taxon>eudicotyledons</taxon>
        <taxon>Gunneridae</taxon>
        <taxon>Pentapetalae</taxon>
        <taxon>asterids</taxon>
        <taxon>campanulids</taxon>
        <taxon>Asterales</taxon>
        <taxon>Asteraceae</taxon>
        <taxon>Asteroideae</taxon>
        <taxon>Anthemideae</taxon>
        <taxon>Anthemidinae</taxon>
        <taxon>Tanacetum</taxon>
    </lineage>
</organism>
<dbReference type="GO" id="GO:0043565">
    <property type="term" value="F:sequence-specific DNA binding"/>
    <property type="evidence" value="ECO:0007669"/>
    <property type="project" value="TreeGrafter"/>
</dbReference>
<name>A0A6L2J4J2_TANCI</name>
<proteinExistence type="predicted"/>
<keyword evidence="4" id="KW-0804">Transcription</keyword>
<protein>
    <recommendedName>
        <fullName evidence="7">TCP domain-containing protein</fullName>
    </recommendedName>
</protein>
<comment type="subcellular location">
    <subcellularLocation>
        <location evidence="1">Nucleus</location>
    </subcellularLocation>
</comment>
<keyword evidence="5" id="KW-0539">Nucleus</keyword>
<evidence type="ECO:0000256" key="6">
    <source>
        <dbReference type="SAM" id="MobiDB-lite"/>
    </source>
</evidence>
<evidence type="ECO:0000256" key="2">
    <source>
        <dbReference type="ARBA" id="ARBA00023015"/>
    </source>
</evidence>
<sequence length="540" mass="61398">MEVDEYQTQVSKFQRVSSLGSSTTSDNNNNNNSIKIATTHHGGGVNGHESGEMDLVGSGGVARLCGWPASRIVRVSRASGGKDRHSKVLTSKGLRDRRVRLSVSTAIQFYDLQDRLGYDQPSKAVEWLLKAAASSIDELPDEKGTVNVIIYTEKRLFSRVKTSVRSLNLKIAYPGRSSDRGYSLNKKGYKLYSLDSKQFLFSRDTKLSNDNERDFSKDDGPSIHDESAESFIPAVVDDSADTLASTIGEHFQGFNQLFQTHKSDVEEVLSEQTIRRSTRKASLPSRLHDYKLNGKVNYGLNKYVNYTNLSSENYSFMTNLVKPIEPKSYREAATDAKWENMSIGAEKHRNGRVQAMTKPYLGNRIKTNYGVAGPYGLRRSLLPNDLENGTDYLEFLYWLALKFNNYWEIDKNTQNGLWEFYVNERTKGTIGDLDNEARNERYKKTCSDTFYKPYLDSQDAKDICEVIDREYSLIPILTHRDIDNPDKLCRTEEFTVIRNLIGTCEEFVTISPSKVRTIERAPGSMTCIYHELFSKKDRGW</sequence>